<dbReference type="KEGG" id="cfm:BJL90_13255"/>
<dbReference type="RefSeq" id="WP_070968865.1">
    <property type="nucleotide sequence ID" value="NZ_CP017603.1"/>
</dbReference>
<dbReference type="InterPro" id="IPR001387">
    <property type="entry name" value="Cro/C1-type_HTH"/>
</dbReference>
<dbReference type="EMBL" id="CP017603">
    <property type="protein sequence ID" value="AOY76745.1"/>
    <property type="molecule type" value="Genomic_DNA"/>
</dbReference>
<reference evidence="3 5" key="2">
    <citation type="submission" date="2017-03" db="EMBL/GenBank/DDBJ databases">
        <title>Complete sequence of Clostridium formicaceticum DSM 92.</title>
        <authorList>
            <person name="Poehlein A."/>
            <person name="Karl M."/>
            <person name="Bengelsdorf F.R."/>
            <person name="Duerre P."/>
            <person name="Daniel R."/>
        </authorList>
    </citation>
    <scope>NUCLEOTIDE SEQUENCE [LARGE SCALE GENOMIC DNA]</scope>
    <source>
        <strain evidence="3 5">DSM 92</strain>
    </source>
</reference>
<dbReference type="PROSITE" id="PS50943">
    <property type="entry name" value="HTH_CROC1"/>
    <property type="match status" value="1"/>
</dbReference>
<reference evidence="2 4" key="1">
    <citation type="submission" date="2016-10" db="EMBL/GenBank/DDBJ databases">
        <title>Complete Genome Sequence of Acetogen Clostridium formicoaceticum ATCC 27076.</title>
        <authorList>
            <person name="Bao T."/>
            <person name="Cheng C."/>
            <person name="Zhao J."/>
            <person name="Yang S.-T."/>
            <person name="Wang J."/>
            <person name="Wang M."/>
        </authorList>
    </citation>
    <scope>NUCLEOTIDE SEQUENCE [LARGE SCALE GENOMIC DNA]</scope>
    <source>
        <strain evidence="2 4">ATCC 27076</strain>
    </source>
</reference>
<evidence type="ECO:0000313" key="3">
    <source>
        <dbReference type="EMBL" id="ARE87191.1"/>
    </source>
</evidence>
<evidence type="ECO:0000313" key="2">
    <source>
        <dbReference type="EMBL" id="AOY76745.1"/>
    </source>
</evidence>
<feature type="domain" description="HTH cro/C1-type" evidence="1">
    <location>
        <begin position="24"/>
        <end position="62"/>
    </location>
</feature>
<dbReference type="GO" id="GO:0003677">
    <property type="term" value="F:DNA binding"/>
    <property type="evidence" value="ECO:0007669"/>
    <property type="project" value="InterPro"/>
</dbReference>
<dbReference type="Proteomes" id="UP000177894">
    <property type="component" value="Chromosome"/>
</dbReference>
<dbReference type="InterPro" id="IPR010982">
    <property type="entry name" value="Lambda_DNA-bd_dom_sf"/>
</dbReference>
<dbReference type="SUPFAM" id="SSF47413">
    <property type="entry name" value="lambda repressor-like DNA-binding domains"/>
    <property type="match status" value="1"/>
</dbReference>
<evidence type="ECO:0000313" key="5">
    <source>
        <dbReference type="Proteomes" id="UP000192478"/>
    </source>
</evidence>
<sequence length="127" mass="14693">MTKFIQNLNEYITHYNIKNSFIVKLTGIEKNKFSRLLNSKQDILYEDMEAIAKALGKEISYFMQENLMLKSSGYEESTSIAFYMGAVDEEKKELANLIFDFLEHVDAVLGIQKKIDKDALEVLDYGF</sequence>
<protein>
    <recommendedName>
        <fullName evidence="1">HTH cro/C1-type domain-containing protein</fullName>
    </recommendedName>
</protein>
<dbReference type="EMBL" id="CP020559">
    <property type="protein sequence ID" value="ARE87191.1"/>
    <property type="molecule type" value="Genomic_DNA"/>
</dbReference>
<gene>
    <name evidence="2" type="ORF">BJL90_13255</name>
    <name evidence="3" type="ORF">CLFO_15790</name>
</gene>
<organism evidence="3 5">
    <name type="scientific">Clostridium formicaceticum</name>
    <dbReference type="NCBI Taxonomy" id="1497"/>
    <lineage>
        <taxon>Bacteria</taxon>
        <taxon>Bacillati</taxon>
        <taxon>Bacillota</taxon>
        <taxon>Clostridia</taxon>
        <taxon>Eubacteriales</taxon>
        <taxon>Clostridiaceae</taxon>
        <taxon>Clostridium</taxon>
    </lineage>
</organism>
<evidence type="ECO:0000259" key="1">
    <source>
        <dbReference type="PROSITE" id="PS50943"/>
    </source>
</evidence>
<dbReference type="Proteomes" id="UP000192478">
    <property type="component" value="Chromosome"/>
</dbReference>
<dbReference type="AlphaFoldDB" id="A0AAC9RJF8"/>
<name>A0AAC9RJF8_9CLOT</name>
<proteinExistence type="predicted"/>
<accession>A0AAC9RJF8</accession>
<evidence type="ECO:0000313" key="4">
    <source>
        <dbReference type="Proteomes" id="UP000177894"/>
    </source>
</evidence>
<keyword evidence="4" id="KW-1185">Reference proteome</keyword>